<protein>
    <submittedName>
        <fullName evidence="2">Uncharacterized protein</fullName>
    </submittedName>
</protein>
<name>A0A9P4ITH9_9PEZI</name>
<evidence type="ECO:0000313" key="2">
    <source>
        <dbReference type="EMBL" id="KAF2104192.1"/>
    </source>
</evidence>
<feature type="compositionally biased region" description="Polar residues" evidence="1">
    <location>
        <begin position="389"/>
        <end position="406"/>
    </location>
</feature>
<evidence type="ECO:0000313" key="3">
    <source>
        <dbReference type="Proteomes" id="UP000799772"/>
    </source>
</evidence>
<organism evidence="2 3">
    <name type="scientific">Rhizodiscina lignyota</name>
    <dbReference type="NCBI Taxonomy" id="1504668"/>
    <lineage>
        <taxon>Eukaryota</taxon>
        <taxon>Fungi</taxon>
        <taxon>Dikarya</taxon>
        <taxon>Ascomycota</taxon>
        <taxon>Pezizomycotina</taxon>
        <taxon>Dothideomycetes</taxon>
        <taxon>Pleosporomycetidae</taxon>
        <taxon>Aulographales</taxon>
        <taxon>Rhizodiscinaceae</taxon>
        <taxon>Rhizodiscina</taxon>
    </lineage>
</organism>
<feature type="region of interest" description="Disordered" evidence="1">
    <location>
        <begin position="389"/>
        <end position="457"/>
    </location>
</feature>
<feature type="compositionally biased region" description="Polar residues" evidence="1">
    <location>
        <begin position="423"/>
        <end position="444"/>
    </location>
</feature>
<dbReference type="AlphaFoldDB" id="A0A9P4ITH9"/>
<feature type="region of interest" description="Disordered" evidence="1">
    <location>
        <begin position="1"/>
        <end position="39"/>
    </location>
</feature>
<proteinExistence type="predicted"/>
<feature type="compositionally biased region" description="Basic residues" evidence="1">
    <location>
        <begin position="448"/>
        <end position="457"/>
    </location>
</feature>
<sequence>MEGEDGASKMETAAVPSSVAVAQKRRSKELNQARSTSRKRSYLPIGVPSRLFSRRVLMARKSTIGAARLSRPSYSRRYGPLANLREELLAARIELQTERHRYLVLQDQLQSMHSKIVLHLRGSASGAVQTLADMNASAKRKFQRTRQQERKVRRVETTLNALEFRAARQEEAYFITVAAAHQATKEPMLEPFPEPGDVLSDEYSVEDIPQILEDYYEEVGTINMLREHLNDFEIEYRKEVLRRKMLGEEYREPPEKEFEVDYLRERHGMVERLLEAKAKAQGLQTQCIVENIPPENPGEPNLLDEAVKYRLPGEIGKMYAMESDEKHHGFSPIELLLVPREQREDRVSEWQRNLIGGHLQPTQRQHPAPVSDSGTLELNLSLSSELVSQTGPATTLDQLSTGSSTDIGFLESGDIPTARSESRFNNSTGDVSSQLSDPSPTSMYDTPRKRRLSNGRY</sequence>
<comment type="caution">
    <text evidence="2">The sequence shown here is derived from an EMBL/GenBank/DDBJ whole genome shotgun (WGS) entry which is preliminary data.</text>
</comment>
<accession>A0A9P4ITH9</accession>
<evidence type="ECO:0000256" key="1">
    <source>
        <dbReference type="SAM" id="MobiDB-lite"/>
    </source>
</evidence>
<dbReference type="Proteomes" id="UP000799772">
    <property type="component" value="Unassembled WGS sequence"/>
</dbReference>
<keyword evidence="3" id="KW-1185">Reference proteome</keyword>
<dbReference type="EMBL" id="ML978121">
    <property type="protein sequence ID" value="KAF2104192.1"/>
    <property type="molecule type" value="Genomic_DNA"/>
</dbReference>
<reference evidence="2" key="1">
    <citation type="journal article" date="2020" name="Stud. Mycol.">
        <title>101 Dothideomycetes genomes: a test case for predicting lifestyles and emergence of pathogens.</title>
        <authorList>
            <person name="Haridas S."/>
            <person name="Albert R."/>
            <person name="Binder M."/>
            <person name="Bloem J."/>
            <person name="Labutti K."/>
            <person name="Salamov A."/>
            <person name="Andreopoulos B."/>
            <person name="Baker S."/>
            <person name="Barry K."/>
            <person name="Bills G."/>
            <person name="Bluhm B."/>
            <person name="Cannon C."/>
            <person name="Castanera R."/>
            <person name="Culley D."/>
            <person name="Daum C."/>
            <person name="Ezra D."/>
            <person name="Gonzalez J."/>
            <person name="Henrissat B."/>
            <person name="Kuo A."/>
            <person name="Liang C."/>
            <person name="Lipzen A."/>
            <person name="Lutzoni F."/>
            <person name="Magnuson J."/>
            <person name="Mondo S."/>
            <person name="Nolan M."/>
            <person name="Ohm R."/>
            <person name="Pangilinan J."/>
            <person name="Park H.-J."/>
            <person name="Ramirez L."/>
            <person name="Alfaro M."/>
            <person name="Sun H."/>
            <person name="Tritt A."/>
            <person name="Yoshinaga Y."/>
            <person name="Zwiers L.-H."/>
            <person name="Turgeon B."/>
            <person name="Goodwin S."/>
            <person name="Spatafora J."/>
            <person name="Crous P."/>
            <person name="Grigoriev I."/>
        </authorList>
    </citation>
    <scope>NUCLEOTIDE SEQUENCE</scope>
    <source>
        <strain evidence="2">CBS 133067</strain>
    </source>
</reference>
<gene>
    <name evidence="2" type="ORF">NA57DRAFT_51037</name>
</gene>